<keyword evidence="3" id="KW-1185">Reference proteome</keyword>
<comment type="caution">
    <text evidence="2">The sequence shown here is derived from an EMBL/GenBank/DDBJ whole genome shotgun (WGS) entry which is preliminary data.</text>
</comment>
<feature type="region of interest" description="Disordered" evidence="1">
    <location>
        <begin position="1"/>
        <end position="35"/>
    </location>
</feature>
<protein>
    <submittedName>
        <fullName evidence="2">Uncharacterized protein</fullName>
    </submittedName>
</protein>
<dbReference type="Proteomes" id="UP000523007">
    <property type="component" value="Unassembled WGS sequence"/>
</dbReference>
<organism evidence="2 3">
    <name type="scientific">Lipingzhangella halophila</name>
    <dbReference type="NCBI Taxonomy" id="1783352"/>
    <lineage>
        <taxon>Bacteria</taxon>
        <taxon>Bacillati</taxon>
        <taxon>Actinomycetota</taxon>
        <taxon>Actinomycetes</taxon>
        <taxon>Streptosporangiales</taxon>
        <taxon>Nocardiopsidaceae</taxon>
        <taxon>Lipingzhangella</taxon>
    </lineage>
</organism>
<evidence type="ECO:0000313" key="2">
    <source>
        <dbReference type="EMBL" id="MBB4931641.1"/>
    </source>
</evidence>
<reference evidence="2 3" key="1">
    <citation type="submission" date="2020-08" db="EMBL/GenBank/DDBJ databases">
        <title>Sequencing the genomes of 1000 actinobacteria strains.</title>
        <authorList>
            <person name="Klenk H.-P."/>
        </authorList>
    </citation>
    <scope>NUCLEOTIDE SEQUENCE [LARGE SCALE GENOMIC DNA]</scope>
    <source>
        <strain evidence="2 3">DSM 102030</strain>
    </source>
</reference>
<proteinExistence type="predicted"/>
<dbReference type="AlphaFoldDB" id="A0A7W7RGM4"/>
<name>A0A7W7RGM4_9ACTN</name>
<gene>
    <name evidence="2" type="ORF">F4561_002461</name>
</gene>
<evidence type="ECO:0000313" key="3">
    <source>
        <dbReference type="Proteomes" id="UP000523007"/>
    </source>
</evidence>
<accession>A0A7W7RGM4</accession>
<evidence type="ECO:0000256" key="1">
    <source>
        <dbReference type="SAM" id="MobiDB-lite"/>
    </source>
</evidence>
<sequence length="35" mass="4043">MRATHWLPEFPRDTGNRADPALYDTENARTTGEPR</sequence>
<dbReference type="EMBL" id="JACHJT010000001">
    <property type="protein sequence ID" value="MBB4931641.1"/>
    <property type="molecule type" value="Genomic_DNA"/>
</dbReference>